<dbReference type="InterPro" id="IPR023753">
    <property type="entry name" value="FAD/NAD-binding_dom"/>
</dbReference>
<reference evidence="4 5" key="1">
    <citation type="submission" date="2020-01" db="EMBL/GenBank/DDBJ databases">
        <title>Whole genome sequence of Heliobacterium gestii DSM 11169.</title>
        <authorList>
            <person name="Kyndt J.A."/>
            <person name="Meyer T.E."/>
        </authorList>
    </citation>
    <scope>NUCLEOTIDE SEQUENCE [LARGE SCALE GENOMIC DNA]</scope>
    <source>
        <strain evidence="4 5">DSM 11169</strain>
    </source>
</reference>
<sequence length="303" mass="32181">MSDRYDCIVIGCGPAGLSAALNLNIRNKSFLILGTKQCSHRLAKAERIDNYLGLPEISGQGLMERYLQHVRSRGIELREERVTAVYPGDGEFAVITGKSQYSARSLIIATGVHIERVLPGENEYLGKGVSYCATCDGPLFREKAVALLDYTGGAAHDEVLFLAGVAKQVYYVLPQRASTAFVHDTSAAAVATVPSLPGNTTLMRGTSLSIKGTETVSSLIVDEQEIAVDGVFILRETQKAENLVPGLATDKKAVAVNGQMETNIAGVFAAGDCTGKPYQLAKATGQGAVAALSAVGYLDKRPK</sequence>
<protein>
    <submittedName>
        <fullName evidence="4">FAD-dependent oxidoreductase</fullName>
    </submittedName>
</protein>
<dbReference type="PRINTS" id="PR00368">
    <property type="entry name" value="FADPNR"/>
</dbReference>
<evidence type="ECO:0000256" key="1">
    <source>
        <dbReference type="ARBA" id="ARBA00022630"/>
    </source>
</evidence>
<dbReference type="AlphaFoldDB" id="A0A845LF53"/>
<evidence type="ECO:0000313" key="4">
    <source>
        <dbReference type="EMBL" id="MZP41476.1"/>
    </source>
</evidence>
<accession>A0A845LF53</accession>
<dbReference type="PRINTS" id="PR00469">
    <property type="entry name" value="PNDRDTASEII"/>
</dbReference>
<keyword evidence="1" id="KW-0285">Flavoprotein</keyword>
<evidence type="ECO:0000259" key="3">
    <source>
        <dbReference type="Pfam" id="PF07992"/>
    </source>
</evidence>
<comment type="caution">
    <text evidence="4">The sequence shown here is derived from an EMBL/GenBank/DDBJ whole genome shotgun (WGS) entry which is preliminary data.</text>
</comment>
<dbReference type="RefSeq" id="WP_161260069.1">
    <property type="nucleotide sequence ID" value="NZ_JAFBDC010000001.1"/>
</dbReference>
<name>A0A845LF53_HELGE</name>
<proteinExistence type="predicted"/>
<dbReference type="OrthoDB" id="9806179at2"/>
<dbReference type="PANTHER" id="PTHR48105">
    <property type="entry name" value="THIOREDOXIN REDUCTASE 1-RELATED-RELATED"/>
    <property type="match status" value="1"/>
</dbReference>
<dbReference type="Pfam" id="PF07992">
    <property type="entry name" value="Pyr_redox_2"/>
    <property type="match status" value="1"/>
</dbReference>
<keyword evidence="2" id="KW-0560">Oxidoreductase</keyword>
<dbReference type="InterPro" id="IPR036188">
    <property type="entry name" value="FAD/NAD-bd_sf"/>
</dbReference>
<keyword evidence="5" id="KW-1185">Reference proteome</keyword>
<dbReference type="SUPFAM" id="SSF51905">
    <property type="entry name" value="FAD/NAD(P)-binding domain"/>
    <property type="match status" value="1"/>
</dbReference>
<dbReference type="Gene3D" id="3.50.50.60">
    <property type="entry name" value="FAD/NAD(P)-binding domain"/>
    <property type="match status" value="2"/>
</dbReference>
<evidence type="ECO:0000256" key="2">
    <source>
        <dbReference type="ARBA" id="ARBA00023002"/>
    </source>
</evidence>
<dbReference type="EMBL" id="WXEX01000001">
    <property type="protein sequence ID" value="MZP41476.1"/>
    <property type="molecule type" value="Genomic_DNA"/>
</dbReference>
<feature type="domain" description="FAD/NAD(P)-binding" evidence="3">
    <location>
        <begin position="5"/>
        <end position="287"/>
    </location>
</feature>
<evidence type="ECO:0000313" key="5">
    <source>
        <dbReference type="Proteomes" id="UP000471031"/>
    </source>
</evidence>
<organism evidence="4 5">
    <name type="scientific">Heliomicrobium gestii</name>
    <name type="common">Heliobacterium gestii</name>
    <dbReference type="NCBI Taxonomy" id="2699"/>
    <lineage>
        <taxon>Bacteria</taxon>
        <taxon>Bacillati</taxon>
        <taxon>Bacillota</taxon>
        <taxon>Clostridia</taxon>
        <taxon>Eubacteriales</taxon>
        <taxon>Heliobacteriaceae</taxon>
        <taxon>Heliomicrobium</taxon>
    </lineage>
</organism>
<dbReference type="GO" id="GO:0016491">
    <property type="term" value="F:oxidoreductase activity"/>
    <property type="evidence" value="ECO:0007669"/>
    <property type="project" value="UniProtKB-KW"/>
</dbReference>
<dbReference type="InterPro" id="IPR050097">
    <property type="entry name" value="Ferredoxin-NADP_redctase_2"/>
</dbReference>
<dbReference type="Proteomes" id="UP000471031">
    <property type="component" value="Unassembled WGS sequence"/>
</dbReference>
<gene>
    <name evidence="4" type="ORF">GTO89_00320</name>
</gene>